<protein>
    <submittedName>
        <fullName evidence="1">Uncharacterized protein</fullName>
    </submittedName>
</protein>
<comment type="caution">
    <text evidence="1">The sequence shown here is derived from an EMBL/GenBank/DDBJ whole genome shotgun (WGS) entry which is preliminary data.</text>
</comment>
<proteinExistence type="predicted"/>
<evidence type="ECO:0000313" key="2">
    <source>
        <dbReference type="Proteomes" id="UP000012112"/>
    </source>
</evidence>
<sequence>MFDNSILFLSKSNLEIIIKLKYNIFFIKQIFIKFTIIFNAKGI</sequence>
<gene>
    <name evidence="1" type="ORF">LEP1GSC172_1380</name>
</gene>
<dbReference type="AlphaFoldDB" id="M6W0Z3"/>
<reference evidence="1 2" key="1">
    <citation type="submission" date="2013-01" db="EMBL/GenBank/DDBJ databases">
        <authorList>
            <person name="Harkins D.M."/>
            <person name="Durkin A.S."/>
            <person name="Brinkac L.M."/>
            <person name="Haft D.H."/>
            <person name="Selengut J.D."/>
            <person name="Sanka R."/>
            <person name="DePew J."/>
            <person name="Purushe J."/>
            <person name="Matthias M.A."/>
            <person name="Vinetz J.M."/>
            <person name="Sutton G.G."/>
            <person name="Nierman W.C."/>
            <person name="Fouts D.E."/>
        </authorList>
    </citation>
    <scope>NUCLEOTIDE SEQUENCE [LARGE SCALE GENOMIC DNA]</scope>
    <source>
        <strain evidence="1 2">HAI1536</strain>
    </source>
</reference>
<name>M6W0Z3_9LEPT</name>
<accession>M6W0Z3</accession>
<evidence type="ECO:0000313" key="1">
    <source>
        <dbReference type="EMBL" id="EMO55458.1"/>
    </source>
</evidence>
<dbReference type="Proteomes" id="UP000012112">
    <property type="component" value="Unassembled WGS sequence"/>
</dbReference>
<dbReference type="EMBL" id="AKWD02000007">
    <property type="protein sequence ID" value="EMO55458.1"/>
    <property type="molecule type" value="Genomic_DNA"/>
</dbReference>
<organism evidence="1 2">
    <name type="scientific">Leptospira noguchii</name>
    <dbReference type="NCBI Taxonomy" id="28182"/>
    <lineage>
        <taxon>Bacteria</taxon>
        <taxon>Pseudomonadati</taxon>
        <taxon>Spirochaetota</taxon>
        <taxon>Spirochaetia</taxon>
        <taxon>Leptospirales</taxon>
        <taxon>Leptospiraceae</taxon>
        <taxon>Leptospira</taxon>
    </lineage>
</organism>